<name>A0A157S6G8_9BORD</name>
<dbReference type="GO" id="GO:0003677">
    <property type="term" value="F:DNA binding"/>
    <property type="evidence" value="ECO:0007669"/>
    <property type="project" value="UniProtKB-KW"/>
</dbReference>
<proteinExistence type="predicted"/>
<evidence type="ECO:0000256" key="3">
    <source>
        <dbReference type="ARBA" id="ARBA00023163"/>
    </source>
</evidence>
<dbReference type="GO" id="GO:0003700">
    <property type="term" value="F:DNA-binding transcription factor activity"/>
    <property type="evidence" value="ECO:0007669"/>
    <property type="project" value="InterPro"/>
</dbReference>
<feature type="domain" description="HTH gntR-type" evidence="4">
    <location>
        <begin position="3"/>
        <end position="71"/>
    </location>
</feature>
<dbReference type="SUPFAM" id="SSF46785">
    <property type="entry name" value="Winged helix' DNA-binding domain"/>
    <property type="match status" value="1"/>
</dbReference>
<dbReference type="SMART" id="SM00345">
    <property type="entry name" value="HTH_GNTR"/>
    <property type="match status" value="1"/>
</dbReference>
<dbReference type="PANTHER" id="PTHR44846:SF17">
    <property type="entry name" value="GNTR-FAMILY TRANSCRIPTIONAL REGULATOR"/>
    <property type="match status" value="1"/>
</dbReference>
<organism evidence="5 6">
    <name type="scientific">Bordetella ansorpii</name>
    <dbReference type="NCBI Taxonomy" id="288768"/>
    <lineage>
        <taxon>Bacteria</taxon>
        <taxon>Pseudomonadati</taxon>
        <taxon>Pseudomonadota</taxon>
        <taxon>Betaproteobacteria</taxon>
        <taxon>Burkholderiales</taxon>
        <taxon>Alcaligenaceae</taxon>
        <taxon>Bordetella</taxon>
    </lineage>
</organism>
<dbReference type="Pfam" id="PF00392">
    <property type="entry name" value="GntR"/>
    <property type="match status" value="1"/>
</dbReference>
<dbReference type="PRINTS" id="PR00035">
    <property type="entry name" value="HTHGNTR"/>
</dbReference>
<dbReference type="InterPro" id="IPR050679">
    <property type="entry name" value="Bact_HTH_transcr_reg"/>
</dbReference>
<dbReference type="PROSITE" id="PS50949">
    <property type="entry name" value="HTH_GNTR"/>
    <property type="match status" value="1"/>
</dbReference>
<dbReference type="RefSeq" id="WP_066123347.1">
    <property type="nucleotide sequence ID" value="NZ_FKIF01000001.1"/>
</dbReference>
<dbReference type="GO" id="GO:0045892">
    <property type="term" value="P:negative regulation of DNA-templated transcription"/>
    <property type="evidence" value="ECO:0007669"/>
    <property type="project" value="TreeGrafter"/>
</dbReference>
<dbReference type="Pfam" id="PF07702">
    <property type="entry name" value="UTRA"/>
    <property type="match status" value="1"/>
</dbReference>
<dbReference type="InterPro" id="IPR000524">
    <property type="entry name" value="Tscrpt_reg_HTH_GntR"/>
</dbReference>
<keyword evidence="6" id="KW-1185">Reference proteome</keyword>
<keyword evidence="2" id="KW-0238">DNA-binding</keyword>
<dbReference type="STRING" id="288768.SAMEA3906486_00623"/>
<evidence type="ECO:0000313" key="5">
    <source>
        <dbReference type="EMBL" id="SAI65871.1"/>
    </source>
</evidence>
<dbReference type="AlphaFoldDB" id="A0A157S6G8"/>
<dbReference type="Gene3D" id="3.40.1410.10">
    <property type="entry name" value="Chorismate lyase-like"/>
    <property type="match status" value="1"/>
</dbReference>
<dbReference type="Proteomes" id="UP000076848">
    <property type="component" value="Unassembled WGS sequence"/>
</dbReference>
<dbReference type="PANTHER" id="PTHR44846">
    <property type="entry name" value="MANNOSYL-D-GLYCERATE TRANSPORT/METABOLISM SYSTEM REPRESSOR MNGR-RELATED"/>
    <property type="match status" value="1"/>
</dbReference>
<keyword evidence="1" id="KW-0805">Transcription regulation</keyword>
<protein>
    <submittedName>
        <fullName evidence="5">GntR family transcriptional regulator</fullName>
    </submittedName>
</protein>
<dbReference type="EMBL" id="FKIF01000001">
    <property type="protein sequence ID" value="SAI65871.1"/>
    <property type="molecule type" value="Genomic_DNA"/>
</dbReference>
<dbReference type="InterPro" id="IPR036390">
    <property type="entry name" value="WH_DNA-bd_sf"/>
</dbReference>
<dbReference type="SUPFAM" id="SSF64288">
    <property type="entry name" value="Chorismate lyase-like"/>
    <property type="match status" value="1"/>
</dbReference>
<evidence type="ECO:0000259" key="4">
    <source>
        <dbReference type="PROSITE" id="PS50949"/>
    </source>
</evidence>
<evidence type="ECO:0000313" key="6">
    <source>
        <dbReference type="Proteomes" id="UP000076848"/>
    </source>
</evidence>
<evidence type="ECO:0000256" key="2">
    <source>
        <dbReference type="ARBA" id="ARBA00023125"/>
    </source>
</evidence>
<dbReference type="InterPro" id="IPR028978">
    <property type="entry name" value="Chorismate_lyase_/UTRA_dom_sf"/>
</dbReference>
<gene>
    <name evidence="5" type="primary">frlR_1</name>
    <name evidence="5" type="ORF">SAMEA3906486_00623</name>
</gene>
<dbReference type="SMART" id="SM00866">
    <property type="entry name" value="UTRA"/>
    <property type="match status" value="1"/>
</dbReference>
<dbReference type="CDD" id="cd07377">
    <property type="entry name" value="WHTH_GntR"/>
    <property type="match status" value="1"/>
</dbReference>
<reference evidence="5 6" key="1">
    <citation type="submission" date="2016-04" db="EMBL/GenBank/DDBJ databases">
        <authorList>
            <consortium name="Pathogen Informatics"/>
        </authorList>
    </citation>
    <scope>NUCLEOTIDE SEQUENCE [LARGE SCALE GENOMIC DNA]</scope>
    <source>
        <strain evidence="5 6">H050680373</strain>
    </source>
</reference>
<keyword evidence="3" id="KW-0804">Transcription</keyword>
<dbReference type="InterPro" id="IPR011663">
    <property type="entry name" value="UTRA"/>
</dbReference>
<accession>A0A157S6G8</accession>
<dbReference type="InterPro" id="IPR036388">
    <property type="entry name" value="WH-like_DNA-bd_sf"/>
</dbReference>
<dbReference type="Gene3D" id="1.10.10.10">
    <property type="entry name" value="Winged helix-like DNA-binding domain superfamily/Winged helix DNA-binding domain"/>
    <property type="match status" value="1"/>
</dbReference>
<dbReference type="OrthoDB" id="7363114at2"/>
<evidence type="ECO:0000256" key="1">
    <source>
        <dbReference type="ARBA" id="ARBA00023015"/>
    </source>
</evidence>
<sequence>MKKVTYPMVVKDLTAAIACGKHPVGSLLPTELELSALYGTSRHTIRAALQELQQLGLVSRTKNVGTRVEARERAEGFQQTLASLDGLVQFGKAHVREVQHVEEIVVDLELARTLGCPGGTRWLRISSLRLPAEDLEHPVGWTDVYVEPAYAEAVPIVQASPQTLLSNIIEERFGRRIAQIRQEVDAVSVPGHLAVPLNVEPGSPALQIVRTYLDASRRAFEISVTVHPAGRFTLSMLLNRNTE</sequence>